<evidence type="ECO:0000256" key="2">
    <source>
        <dbReference type="SAM" id="SignalP"/>
    </source>
</evidence>
<dbReference type="Pfam" id="PF13778">
    <property type="entry name" value="DUF4174"/>
    <property type="match status" value="1"/>
</dbReference>
<evidence type="ECO:0000259" key="3">
    <source>
        <dbReference type="Pfam" id="PF13778"/>
    </source>
</evidence>
<dbReference type="AlphaFoldDB" id="A0A1R3U7S3"/>
<gene>
    <name evidence="4" type="ORF">DSM25559_4287</name>
</gene>
<dbReference type="STRING" id="1907666.DSM25559_4287"/>
<dbReference type="Proteomes" id="UP000187891">
    <property type="component" value="Unassembled WGS sequence"/>
</dbReference>
<name>A0A1R3U7S3_9HYPH</name>
<evidence type="ECO:0000313" key="4">
    <source>
        <dbReference type="EMBL" id="SCX33905.1"/>
    </source>
</evidence>
<protein>
    <recommendedName>
        <fullName evidence="3">DUF4174 domain-containing protein</fullName>
    </recommendedName>
</protein>
<feature type="signal peptide" evidence="2">
    <location>
        <begin position="1"/>
        <end position="19"/>
    </location>
</feature>
<evidence type="ECO:0000256" key="1">
    <source>
        <dbReference type="ARBA" id="ARBA00022729"/>
    </source>
</evidence>
<organism evidence="4 5">
    <name type="scientific">Agrobacterium rosae</name>
    <dbReference type="NCBI Taxonomy" id="1972867"/>
    <lineage>
        <taxon>Bacteria</taxon>
        <taxon>Pseudomonadati</taxon>
        <taxon>Pseudomonadota</taxon>
        <taxon>Alphaproteobacteria</taxon>
        <taxon>Hyphomicrobiales</taxon>
        <taxon>Rhizobiaceae</taxon>
        <taxon>Rhizobium/Agrobacterium group</taxon>
        <taxon>Agrobacterium</taxon>
    </lineage>
</organism>
<dbReference type="EMBL" id="FMUE01000014">
    <property type="protein sequence ID" value="SCX33905.1"/>
    <property type="molecule type" value="Genomic_DNA"/>
</dbReference>
<proteinExistence type="predicted"/>
<reference evidence="5" key="1">
    <citation type="submission" date="2016-10" db="EMBL/GenBank/DDBJ databases">
        <authorList>
            <person name="Wibberg D."/>
        </authorList>
    </citation>
    <scope>NUCLEOTIDE SEQUENCE [LARGE SCALE GENOMIC DNA]</scope>
</reference>
<accession>A0A1R3U7S3</accession>
<keyword evidence="1 2" id="KW-0732">Signal</keyword>
<sequence>MARLLVAALIAVISSQVFAMDSLSELTWKNRAVIVFGDVRDHRVAQQIKILTDQRPELIERDLVVIGVYDDDAKAFFGSVSKLDAVALRREADIKKDRFQVILVGKDGGIKLRSDTVVSDLDMFDNIDRMPMRRAERE</sequence>
<evidence type="ECO:0000313" key="5">
    <source>
        <dbReference type="Proteomes" id="UP000187891"/>
    </source>
</evidence>
<dbReference type="InterPro" id="IPR025232">
    <property type="entry name" value="DUF4174"/>
</dbReference>
<dbReference type="RefSeq" id="WP_143239472.1">
    <property type="nucleotide sequence ID" value="NZ_FMUE01000014.1"/>
</dbReference>
<feature type="chain" id="PRO_5013181597" description="DUF4174 domain-containing protein" evidence="2">
    <location>
        <begin position="20"/>
        <end position="138"/>
    </location>
</feature>
<feature type="domain" description="DUF4174" evidence="3">
    <location>
        <begin position="23"/>
        <end position="136"/>
    </location>
</feature>